<name>A0ABT0NC17_9GAMM</name>
<dbReference type="RefSeq" id="WP_249250482.1">
    <property type="nucleotide sequence ID" value="NZ_JAKIKT010000009.1"/>
</dbReference>
<accession>A0ABT0NC17</accession>
<dbReference type="Proteomes" id="UP001202831">
    <property type="component" value="Unassembled WGS sequence"/>
</dbReference>
<evidence type="ECO:0000313" key="2">
    <source>
        <dbReference type="Proteomes" id="UP001202831"/>
    </source>
</evidence>
<dbReference type="EMBL" id="JAKIKT010000009">
    <property type="protein sequence ID" value="MCL2915915.1"/>
    <property type="molecule type" value="Genomic_DNA"/>
</dbReference>
<evidence type="ECO:0000313" key="1">
    <source>
        <dbReference type="EMBL" id="MCL2915915.1"/>
    </source>
</evidence>
<gene>
    <name evidence="1" type="ORF">L2725_19415</name>
</gene>
<proteinExistence type="predicted"/>
<protein>
    <submittedName>
        <fullName evidence="1">Uncharacterized protein</fullName>
    </submittedName>
</protein>
<reference evidence="1 2" key="1">
    <citation type="submission" date="2022-01" db="EMBL/GenBank/DDBJ databases">
        <title>Whole genome-based taxonomy of the Shewanellaceae.</title>
        <authorList>
            <person name="Martin-Rodriguez A.J."/>
        </authorList>
    </citation>
    <scope>NUCLEOTIDE SEQUENCE [LARGE SCALE GENOMIC DNA]</scope>
    <source>
        <strain evidence="1 2">DSM 21332</strain>
    </source>
</reference>
<comment type="caution">
    <text evidence="1">The sequence shown here is derived from an EMBL/GenBank/DDBJ whole genome shotgun (WGS) entry which is preliminary data.</text>
</comment>
<sequence>MDKLGQRFVAAAIAGSIAVAHAGTAENGFNSYEVNGRTVQEQLAVSDGSVAENLELMFSALDRSELPSGFWLEKGALLHRQSILQRNGKVRDDRRDSAKEAVFSDMYSELFQAAKETNQLPSLADIRLRTQRNFERFQAVPLAVSLVNYDSIDPASLEDGRLIVRDNKLYHPRGAQAYWRSGLFVSAGVTGVSSAMCTSPKMVLPSDMLISNMNYRGSPVSLQSASIQFEGSREVISVRPDVPFELPGEVQNLSGAGFNITLNTSAGVFHAASEVDVLPCGIGDLPYQPPLPHCDLPQTVATHAYAGEFGRLNARVYPASGDTDDCHQLKRALVIMDGFDILNNRNATTLWNEFGEGIDRFIDLGFDVITLDYHVGNDYIQRNGQALRTFMVDTLPTLMDAAPDTTDVAVIAGSMGAQVVNYGLRHAEMNSEEHNTRLFMAFDTEYQGANIPIGLQLELAYLDSLPGDSEALGGFIDAINSPAARQLLMHHYNSGSGTYAPSGLFNSFMAEIHGLGLPLLSRNVGVANGSGTGDNFNNGLAANLSYVAASEGVKKIYLSANTDHNGRVFHGKLKWLGILLSEWTYDIYSGALADDVRPGSFRHTPIDIAGGYNGSSDSIGTMTYAIDEHAFVPTESALGADFDDIYHEKCNSQHATLTVGNLEVFEAELIAMRDGVTPTPIEPWTTPCEEPEPVLCAQNVAWWDGTFISPTIVGASCKVANIPTGKVGFVEGQDYYLENEVECPGASTYDFVNGNCRLTIVPPGGNYSSASGNITIYPVTVPVAAFCPLNTTNIAGGDDFASYRVCEVNIPVGYTPGDIEQEGDRLVIDIGDPCPIGTPDYPGCWMGEAPAGTAPTIAADAFYYIE</sequence>
<keyword evidence="2" id="KW-1185">Reference proteome</keyword>
<organism evidence="1 2">
    <name type="scientific">Shewanella corallii</name>
    <dbReference type="NCBI Taxonomy" id="560080"/>
    <lineage>
        <taxon>Bacteria</taxon>
        <taxon>Pseudomonadati</taxon>
        <taxon>Pseudomonadota</taxon>
        <taxon>Gammaproteobacteria</taxon>
        <taxon>Alteromonadales</taxon>
        <taxon>Shewanellaceae</taxon>
        <taxon>Shewanella</taxon>
    </lineage>
</organism>